<evidence type="ECO:0000256" key="8">
    <source>
        <dbReference type="ARBA" id="ARBA00037922"/>
    </source>
</evidence>
<dbReference type="PANTHER" id="PTHR20836:SF0">
    <property type="entry name" value="4-HYDROXY-TETRAHYDRODIPICOLINATE REDUCTASE 1, CHLOROPLASTIC-RELATED"/>
    <property type="match status" value="1"/>
</dbReference>
<reference evidence="15 16" key="1">
    <citation type="journal article" date="2023" name="Antonie Van Leeuwenhoek">
        <title>Mesoterricola silvestris gen. nov., sp. nov., Mesoterricola sediminis sp. nov., Geothrix oryzae sp. nov., Geothrix edaphica sp. nov., Geothrix rubra sp. nov., and Geothrix limicola sp. nov., six novel members of Acidobacteriota isolated from soils.</title>
        <authorList>
            <person name="Itoh H."/>
            <person name="Sugisawa Y."/>
            <person name="Mise K."/>
            <person name="Xu Z."/>
            <person name="Kuniyasu M."/>
            <person name="Ushijima N."/>
            <person name="Kawano K."/>
            <person name="Kobayashi E."/>
            <person name="Shiratori Y."/>
            <person name="Masuda Y."/>
            <person name="Senoo K."/>
        </authorList>
    </citation>
    <scope>NUCLEOTIDE SEQUENCE [LARGE SCALE GENOMIC DNA]</scope>
    <source>
        <strain evidence="15 16">Red804</strain>
    </source>
</reference>
<keyword evidence="4" id="KW-0220">Diaminopimelate biosynthesis</keyword>
<comment type="catalytic activity">
    <reaction evidence="11">
        <text>(S)-2,3,4,5-tetrahydrodipicolinate + NAD(+) + H2O = (2S,4S)-4-hydroxy-2,3,4,5-tetrahydrodipicolinate + NADH + H(+)</text>
        <dbReference type="Rhea" id="RHEA:35323"/>
        <dbReference type="ChEBI" id="CHEBI:15377"/>
        <dbReference type="ChEBI" id="CHEBI:15378"/>
        <dbReference type="ChEBI" id="CHEBI:16845"/>
        <dbReference type="ChEBI" id="CHEBI:57540"/>
        <dbReference type="ChEBI" id="CHEBI:57945"/>
        <dbReference type="ChEBI" id="CHEBI:67139"/>
        <dbReference type="EC" id="1.17.1.8"/>
    </reaction>
</comment>
<dbReference type="PANTHER" id="PTHR20836">
    <property type="entry name" value="DIHYDRODIPICOLINATE REDUCTASE"/>
    <property type="match status" value="1"/>
</dbReference>
<evidence type="ECO:0000256" key="7">
    <source>
        <dbReference type="ARBA" id="ARBA00023154"/>
    </source>
</evidence>
<keyword evidence="3" id="KW-0521">NADP</keyword>
<keyword evidence="16" id="KW-1185">Reference proteome</keyword>
<evidence type="ECO:0000256" key="1">
    <source>
        <dbReference type="ARBA" id="ARBA00006642"/>
    </source>
</evidence>
<dbReference type="InterPro" id="IPR023940">
    <property type="entry name" value="DHDPR_bac"/>
</dbReference>
<evidence type="ECO:0000313" key="15">
    <source>
        <dbReference type="EMBL" id="GLH73225.1"/>
    </source>
</evidence>
<comment type="similarity">
    <text evidence="1">Belongs to the DapB family.</text>
</comment>
<dbReference type="Pfam" id="PF05173">
    <property type="entry name" value="DapB_C"/>
    <property type="match status" value="1"/>
</dbReference>
<evidence type="ECO:0000256" key="5">
    <source>
        <dbReference type="ARBA" id="ARBA00023002"/>
    </source>
</evidence>
<evidence type="ECO:0000256" key="11">
    <source>
        <dbReference type="ARBA" id="ARBA00049396"/>
    </source>
</evidence>
<keyword evidence="2" id="KW-0028">Amino-acid biosynthesis</keyword>
<comment type="catalytic activity">
    <reaction evidence="10">
        <text>(S)-2,3,4,5-tetrahydrodipicolinate + NADP(+) + H2O = (2S,4S)-4-hydroxy-2,3,4,5-tetrahydrodipicolinate + NADPH + H(+)</text>
        <dbReference type="Rhea" id="RHEA:35331"/>
        <dbReference type="ChEBI" id="CHEBI:15377"/>
        <dbReference type="ChEBI" id="CHEBI:15378"/>
        <dbReference type="ChEBI" id="CHEBI:16845"/>
        <dbReference type="ChEBI" id="CHEBI:57783"/>
        <dbReference type="ChEBI" id="CHEBI:58349"/>
        <dbReference type="ChEBI" id="CHEBI:67139"/>
        <dbReference type="EC" id="1.17.1.8"/>
    </reaction>
</comment>
<dbReference type="SUPFAM" id="SSF55347">
    <property type="entry name" value="Glyceraldehyde-3-phosphate dehydrogenase-like, C-terminal domain"/>
    <property type="match status" value="1"/>
</dbReference>
<gene>
    <name evidence="15" type="ORF">GETHLI_17270</name>
</gene>
<evidence type="ECO:0000256" key="6">
    <source>
        <dbReference type="ARBA" id="ARBA00023027"/>
    </source>
</evidence>
<feature type="compositionally biased region" description="Low complexity" evidence="12">
    <location>
        <begin position="240"/>
        <end position="250"/>
    </location>
</feature>
<evidence type="ECO:0000256" key="4">
    <source>
        <dbReference type="ARBA" id="ARBA00022915"/>
    </source>
</evidence>
<feature type="region of interest" description="Disordered" evidence="12">
    <location>
        <begin position="240"/>
        <end position="272"/>
    </location>
</feature>
<evidence type="ECO:0000256" key="10">
    <source>
        <dbReference type="ARBA" id="ARBA00049080"/>
    </source>
</evidence>
<dbReference type="Gene3D" id="3.30.360.10">
    <property type="entry name" value="Dihydrodipicolinate Reductase, domain 2"/>
    <property type="match status" value="1"/>
</dbReference>
<protein>
    <recommendedName>
        <fullName evidence="9">4-hydroxy-tetrahydrodipicolinate reductase</fullName>
        <ecNumber evidence="9">1.17.1.8</ecNumber>
    </recommendedName>
</protein>
<comment type="pathway">
    <text evidence="8">Amino-acid biosynthesis; L-lysine biosynthesis via DAP pathway; (S)-tetrahydrodipicolinate from L-aspartate: step 4/4.</text>
</comment>
<dbReference type="EC" id="1.17.1.8" evidence="9"/>
<dbReference type="Proteomes" id="UP001165069">
    <property type="component" value="Unassembled WGS sequence"/>
</dbReference>
<dbReference type="InterPro" id="IPR036291">
    <property type="entry name" value="NAD(P)-bd_dom_sf"/>
</dbReference>
<evidence type="ECO:0000259" key="14">
    <source>
        <dbReference type="Pfam" id="PF05173"/>
    </source>
</evidence>
<evidence type="ECO:0000259" key="13">
    <source>
        <dbReference type="Pfam" id="PF01113"/>
    </source>
</evidence>
<dbReference type="Pfam" id="PF01113">
    <property type="entry name" value="DapB_N"/>
    <property type="match status" value="1"/>
</dbReference>
<comment type="caution">
    <text evidence="15">The sequence shown here is derived from an EMBL/GenBank/DDBJ whole genome shotgun (WGS) entry which is preliminary data.</text>
</comment>
<dbReference type="EMBL" id="BSDE01000003">
    <property type="protein sequence ID" value="GLH73225.1"/>
    <property type="molecule type" value="Genomic_DNA"/>
</dbReference>
<sequence length="272" mass="28307">MTLRIGLFGRGRLGSAILAEAGEGLAWTVDRGEAPGGAVDVAIDASLAEGVEAHLDWALETGTDLVIGATGWSIPDLETRIGGRIGVLTATNFSLTVALMARLATVMGRFAALDPTRDPYLFEHHHRLKADAPSGTARTLAAALMAGCPRKTEWTLGTPAPHQLSLGVLRAGAEFGTHTVGLDAPAEVLELTHRARSRAPFAQGALAAARWLHGRKGLFTMDDLGADLLDPLFTNLNEGGSSARGARSSSPLELPHGVSGQSPDTPSFGGKP</sequence>
<dbReference type="RefSeq" id="WP_285574006.1">
    <property type="nucleotide sequence ID" value="NZ_BSDE01000003.1"/>
</dbReference>
<evidence type="ECO:0000256" key="2">
    <source>
        <dbReference type="ARBA" id="ARBA00022605"/>
    </source>
</evidence>
<dbReference type="InterPro" id="IPR000846">
    <property type="entry name" value="DapB_N"/>
</dbReference>
<keyword evidence="6" id="KW-0520">NAD</keyword>
<dbReference type="InterPro" id="IPR022663">
    <property type="entry name" value="DapB_C"/>
</dbReference>
<accession>A0ABQ5QEG0</accession>
<evidence type="ECO:0000313" key="16">
    <source>
        <dbReference type="Proteomes" id="UP001165069"/>
    </source>
</evidence>
<name>A0ABQ5QEG0_9BACT</name>
<keyword evidence="7" id="KW-0457">Lysine biosynthesis</keyword>
<keyword evidence="5" id="KW-0560">Oxidoreductase</keyword>
<evidence type="ECO:0000256" key="12">
    <source>
        <dbReference type="SAM" id="MobiDB-lite"/>
    </source>
</evidence>
<evidence type="ECO:0000256" key="9">
    <source>
        <dbReference type="ARBA" id="ARBA00038983"/>
    </source>
</evidence>
<proteinExistence type="inferred from homology"/>
<feature type="domain" description="Dihydrodipicolinate reductase C-terminal" evidence="14">
    <location>
        <begin position="98"/>
        <end position="224"/>
    </location>
</feature>
<dbReference type="Gene3D" id="3.40.50.720">
    <property type="entry name" value="NAD(P)-binding Rossmann-like Domain"/>
    <property type="match status" value="1"/>
</dbReference>
<organism evidence="15 16">
    <name type="scientific">Geothrix limicola</name>
    <dbReference type="NCBI Taxonomy" id="2927978"/>
    <lineage>
        <taxon>Bacteria</taxon>
        <taxon>Pseudomonadati</taxon>
        <taxon>Acidobacteriota</taxon>
        <taxon>Holophagae</taxon>
        <taxon>Holophagales</taxon>
        <taxon>Holophagaceae</taxon>
        <taxon>Geothrix</taxon>
    </lineage>
</organism>
<evidence type="ECO:0000256" key="3">
    <source>
        <dbReference type="ARBA" id="ARBA00022857"/>
    </source>
</evidence>
<dbReference type="SUPFAM" id="SSF51735">
    <property type="entry name" value="NAD(P)-binding Rossmann-fold domains"/>
    <property type="match status" value="1"/>
</dbReference>
<feature type="domain" description="Dihydrodipicolinate reductase N-terminal" evidence="13">
    <location>
        <begin position="39"/>
        <end position="93"/>
    </location>
</feature>